<organism evidence="2 3">
    <name type="scientific">Alicycliphilus denitrificans</name>
    <dbReference type="NCBI Taxonomy" id="179636"/>
    <lineage>
        <taxon>Bacteria</taxon>
        <taxon>Pseudomonadati</taxon>
        <taxon>Pseudomonadota</taxon>
        <taxon>Betaproteobacteria</taxon>
        <taxon>Burkholderiales</taxon>
        <taxon>Comamonadaceae</taxon>
        <taxon>Alicycliphilus</taxon>
    </lineage>
</organism>
<evidence type="ECO:0000256" key="1">
    <source>
        <dbReference type="ARBA" id="ARBA00022679"/>
    </source>
</evidence>
<dbReference type="InterPro" id="IPR003673">
    <property type="entry name" value="CoA-Trfase_fam_III"/>
</dbReference>
<dbReference type="Gene3D" id="3.40.50.10540">
    <property type="entry name" value="Crotonobetainyl-coa:carnitine coa-transferase, domain 1"/>
    <property type="match status" value="1"/>
</dbReference>
<dbReference type="SUPFAM" id="SSF89796">
    <property type="entry name" value="CoA-transferase family III (CaiB/BaiF)"/>
    <property type="match status" value="1"/>
</dbReference>
<dbReference type="InterPro" id="IPR044855">
    <property type="entry name" value="CoA-Trfase_III_dom3_sf"/>
</dbReference>
<dbReference type="Gene3D" id="3.30.1540.10">
    <property type="entry name" value="formyl-coa transferase, domain 3"/>
    <property type="match status" value="1"/>
</dbReference>
<comment type="caution">
    <text evidence="2">The sequence shown here is derived from an EMBL/GenBank/DDBJ whole genome shotgun (WGS) entry which is preliminary data.</text>
</comment>
<accession>A0A420K708</accession>
<evidence type="ECO:0000313" key="3">
    <source>
        <dbReference type="Proteomes" id="UP000216225"/>
    </source>
</evidence>
<dbReference type="EMBL" id="NKDB02000007">
    <property type="protein sequence ID" value="RKJ93967.1"/>
    <property type="molecule type" value="Genomic_DNA"/>
</dbReference>
<proteinExistence type="predicted"/>
<dbReference type="PANTHER" id="PTHR48207:SF3">
    <property type="entry name" value="SUCCINATE--HYDROXYMETHYLGLUTARATE COA-TRANSFERASE"/>
    <property type="match status" value="1"/>
</dbReference>
<dbReference type="Pfam" id="PF02515">
    <property type="entry name" value="CoA_transf_3"/>
    <property type="match status" value="1"/>
</dbReference>
<evidence type="ECO:0000313" key="2">
    <source>
        <dbReference type="EMBL" id="RKJ93967.1"/>
    </source>
</evidence>
<gene>
    <name evidence="2" type="ORF">CE154_021435</name>
</gene>
<dbReference type="InterPro" id="IPR050483">
    <property type="entry name" value="CoA-transferase_III_domain"/>
</dbReference>
<keyword evidence="1 2" id="KW-0808">Transferase</keyword>
<name>A0A420K708_9BURK</name>
<dbReference type="PANTHER" id="PTHR48207">
    <property type="entry name" value="SUCCINATE--HYDROXYMETHYLGLUTARATE COA-TRANSFERASE"/>
    <property type="match status" value="1"/>
</dbReference>
<dbReference type="RefSeq" id="WP_094439062.1">
    <property type="nucleotide sequence ID" value="NZ_NKDB02000007.1"/>
</dbReference>
<dbReference type="InterPro" id="IPR023606">
    <property type="entry name" value="CoA-Trfase_III_dom_1_sf"/>
</dbReference>
<dbReference type="GO" id="GO:0008410">
    <property type="term" value="F:CoA-transferase activity"/>
    <property type="evidence" value="ECO:0007669"/>
    <property type="project" value="TreeGrafter"/>
</dbReference>
<dbReference type="Proteomes" id="UP000216225">
    <property type="component" value="Unassembled WGS sequence"/>
</dbReference>
<sequence length="368" mass="39782">MLLVNGALTGLKVIDASRVLGGPICGQILGDHGAEVVKIESSFGDDTRNWGPPYLGEVSAYFSGANRNKRVRVLDFNKSEDFEVFKSLLFEADVLIENFLPAASRKWGLTPEFTRTLNHRLIHCRVAGFGAVGPMKDLPAYDTAMQALCGLMSVNGDAQSGPLRVGLPVVDMTTGLNATIGILLALQARSATGRGQFVETTLYANALSMLHPHASNYFATQKAPPLTGNAHPNIYPYDLFETKSGAIYLAIGNDKQFRTFCEHIGLDDLAAHPDFVTNPQRSVHRERLRELLVGALRETDGVSLASALSLKGVPCAPVRNIEEVMNSDQTRASGAVVELEGGYKGIASPIYFSENPPTYRIAPQVLPV</sequence>
<dbReference type="AlphaFoldDB" id="A0A420K708"/>
<reference evidence="2 3" key="1">
    <citation type="submission" date="2018-09" db="EMBL/GenBank/DDBJ databases">
        <title>Genome comparison of Alicycliphilus sp. BQ1, a polyurethanolytic bacterium, with its closest phylogenetic relatives Alicycliphilus denitrificans BC and K601, unable to attack polyurethane.</title>
        <authorList>
            <person name="Loza-Tavera H."/>
            <person name="Lozano L."/>
            <person name="Cevallos M."/>
            <person name="Maya-Lucas O."/>
            <person name="Garcia-Mena J."/>
            <person name="Hernandez J."/>
        </authorList>
    </citation>
    <scope>NUCLEOTIDE SEQUENCE [LARGE SCALE GENOMIC DNA]</scope>
    <source>
        <strain evidence="2 3">BQ1</strain>
    </source>
</reference>
<protein>
    <submittedName>
        <fullName evidence="2">CoA transferase</fullName>
    </submittedName>
</protein>